<dbReference type="InterPro" id="IPR001584">
    <property type="entry name" value="Integrase_cat-core"/>
</dbReference>
<dbReference type="GO" id="GO:0005634">
    <property type="term" value="C:nucleus"/>
    <property type="evidence" value="ECO:0007669"/>
    <property type="project" value="UniProtKB-ARBA"/>
</dbReference>
<dbReference type="GO" id="GO:0003676">
    <property type="term" value="F:nucleic acid binding"/>
    <property type="evidence" value="ECO:0007669"/>
    <property type="project" value="InterPro"/>
</dbReference>
<dbReference type="Proteomes" id="UP000615446">
    <property type="component" value="Unassembled WGS sequence"/>
</dbReference>
<dbReference type="GO" id="GO:0015074">
    <property type="term" value="P:DNA integration"/>
    <property type="evidence" value="ECO:0007669"/>
    <property type="project" value="InterPro"/>
</dbReference>
<evidence type="ECO:0000313" key="3">
    <source>
        <dbReference type="Proteomes" id="UP000615446"/>
    </source>
</evidence>
<protein>
    <recommendedName>
        <fullName evidence="1">Integrase catalytic domain-containing protein</fullName>
    </recommendedName>
</protein>
<dbReference type="InterPro" id="IPR036397">
    <property type="entry name" value="RNaseH_sf"/>
</dbReference>
<feature type="domain" description="Integrase catalytic" evidence="1">
    <location>
        <begin position="1"/>
        <end position="177"/>
    </location>
</feature>
<dbReference type="EMBL" id="BLAL01000160">
    <property type="protein sequence ID" value="GES86382.1"/>
    <property type="molecule type" value="Genomic_DNA"/>
</dbReference>
<reference evidence="2" key="1">
    <citation type="submission" date="2019-10" db="EMBL/GenBank/DDBJ databases">
        <title>Conservation and host-specific expression of non-tandemly repeated heterogenous ribosome RNA gene in arbuscular mycorrhizal fungi.</title>
        <authorList>
            <person name="Maeda T."/>
            <person name="Kobayashi Y."/>
            <person name="Nakagawa T."/>
            <person name="Ezawa T."/>
            <person name="Yamaguchi K."/>
            <person name="Bino T."/>
            <person name="Nishimoto Y."/>
            <person name="Shigenobu S."/>
            <person name="Kawaguchi M."/>
        </authorList>
    </citation>
    <scope>NUCLEOTIDE SEQUENCE</scope>
    <source>
        <strain evidence="2">HR1</strain>
    </source>
</reference>
<dbReference type="OrthoDB" id="2344127at2759"/>
<accession>A0A8H3LDI6</accession>
<name>A0A8H3LDI6_9GLOM</name>
<organism evidence="2 3">
    <name type="scientific">Rhizophagus clarus</name>
    <dbReference type="NCBI Taxonomy" id="94130"/>
    <lineage>
        <taxon>Eukaryota</taxon>
        <taxon>Fungi</taxon>
        <taxon>Fungi incertae sedis</taxon>
        <taxon>Mucoromycota</taxon>
        <taxon>Glomeromycotina</taxon>
        <taxon>Glomeromycetes</taxon>
        <taxon>Glomerales</taxon>
        <taxon>Glomeraceae</taxon>
        <taxon>Rhizophagus</taxon>
    </lineage>
</organism>
<comment type="caution">
    <text evidence="2">The sequence shown here is derived from an EMBL/GenBank/DDBJ whole genome shotgun (WGS) entry which is preliminary data.</text>
</comment>
<proteinExistence type="predicted"/>
<dbReference type="Gene3D" id="3.30.420.10">
    <property type="entry name" value="Ribonuclease H-like superfamily/Ribonuclease H"/>
    <property type="match status" value="1"/>
</dbReference>
<dbReference type="InterPro" id="IPR012337">
    <property type="entry name" value="RNaseH-like_sf"/>
</dbReference>
<sequence>MPNECHQADILYMPHDKIGYVTYLFCLNVVDVASRYKASVPIGATSIKNRESILTLRTIAKTFEQIYDDPDCPLVWPKLLVTDKGFEFKSDCERVMRRHNVKIQKAMSKHSVGIVKRYNLTLVKRLFCIQNAHELSFHTLGKSLIWVKNLPIIVKDINNSVTRLIDMTPTKAIKMKKPGDNVRYLLEPGKLKDGLGRRVTDMNWSPKVYNIGEACIQKNQPVLYKLLDRPECRFVREELLLISERVELPPESVLYQ</sequence>
<gene>
    <name evidence="2" type="ORF">RCL2_001343700</name>
</gene>
<evidence type="ECO:0000259" key="1">
    <source>
        <dbReference type="PROSITE" id="PS50994"/>
    </source>
</evidence>
<dbReference type="SUPFAM" id="SSF53098">
    <property type="entry name" value="Ribonuclease H-like"/>
    <property type="match status" value="1"/>
</dbReference>
<dbReference type="PROSITE" id="PS50994">
    <property type="entry name" value="INTEGRASE"/>
    <property type="match status" value="1"/>
</dbReference>
<evidence type="ECO:0000313" key="2">
    <source>
        <dbReference type="EMBL" id="GES86382.1"/>
    </source>
</evidence>
<dbReference type="AlphaFoldDB" id="A0A8H3LDI6"/>